<dbReference type="FunFam" id="1.10.12.10:FF:000001">
    <property type="entry name" value="Probable enoyl-CoA hydratase, mitochondrial"/>
    <property type="match status" value="1"/>
</dbReference>
<dbReference type="Pfam" id="PF00378">
    <property type="entry name" value="ECH_1"/>
    <property type="match status" value="1"/>
</dbReference>
<dbReference type="InterPro" id="IPR001753">
    <property type="entry name" value="Enoyl-CoA_hydra/iso"/>
</dbReference>
<evidence type="ECO:0000256" key="5">
    <source>
        <dbReference type="ARBA" id="ARBA00023239"/>
    </source>
</evidence>
<dbReference type="OrthoDB" id="2018133at2759"/>
<evidence type="ECO:0000256" key="1">
    <source>
        <dbReference type="ARBA" id="ARBA00005254"/>
    </source>
</evidence>
<dbReference type="SUPFAM" id="SSF52096">
    <property type="entry name" value="ClpP/crotonase"/>
    <property type="match status" value="1"/>
</dbReference>
<dbReference type="Gene3D" id="3.90.226.10">
    <property type="entry name" value="2-enoyl-CoA Hydratase, Chain A, domain 1"/>
    <property type="match status" value="1"/>
</dbReference>
<dbReference type="GO" id="GO:0006635">
    <property type="term" value="P:fatty acid beta-oxidation"/>
    <property type="evidence" value="ECO:0007669"/>
    <property type="project" value="TreeGrafter"/>
</dbReference>
<dbReference type="InterPro" id="IPR014748">
    <property type="entry name" value="Enoyl-CoA_hydra_C"/>
</dbReference>
<evidence type="ECO:0000256" key="4">
    <source>
        <dbReference type="ARBA" id="ARBA00023098"/>
    </source>
</evidence>
<dbReference type="EMBL" id="CADEPM010000006">
    <property type="protein sequence ID" value="CAB3407128.1"/>
    <property type="molecule type" value="Genomic_DNA"/>
</dbReference>
<name>A0A8S1EZM8_9PELO</name>
<dbReference type="GO" id="GO:0004300">
    <property type="term" value="F:enoyl-CoA hydratase activity"/>
    <property type="evidence" value="ECO:0007669"/>
    <property type="project" value="UniProtKB-EC"/>
</dbReference>
<protein>
    <recommendedName>
        <fullName evidence="6">Probable enoyl-CoA hydratase, mitochondrial</fullName>
        <ecNumber evidence="2">4.2.1.17</ecNumber>
    </recommendedName>
</protein>
<gene>
    <name evidence="8" type="ORF">CBOVIS_LOCUS9103</name>
</gene>
<dbReference type="GO" id="GO:0005739">
    <property type="term" value="C:mitochondrion"/>
    <property type="evidence" value="ECO:0007669"/>
    <property type="project" value="TreeGrafter"/>
</dbReference>
<comment type="similarity">
    <text evidence="1 7">Belongs to the enoyl-CoA hydratase/isomerase family.</text>
</comment>
<keyword evidence="3" id="KW-0276">Fatty acid metabolism</keyword>
<evidence type="ECO:0000313" key="9">
    <source>
        <dbReference type="Proteomes" id="UP000494206"/>
    </source>
</evidence>
<keyword evidence="5" id="KW-0456">Lyase</keyword>
<evidence type="ECO:0000256" key="7">
    <source>
        <dbReference type="RuleBase" id="RU003707"/>
    </source>
</evidence>
<dbReference type="EC" id="4.2.1.17" evidence="2"/>
<proteinExistence type="inferred from homology"/>
<evidence type="ECO:0000256" key="6">
    <source>
        <dbReference type="ARBA" id="ARBA00073937"/>
    </source>
</evidence>
<dbReference type="InterPro" id="IPR029045">
    <property type="entry name" value="ClpP/crotonase-like_dom_sf"/>
</dbReference>
<keyword evidence="9" id="KW-1185">Reference proteome</keyword>
<dbReference type="FunFam" id="3.90.226.10:FF:000019">
    <property type="entry name" value="Enoyl-CoA hydratase, mitochondrial"/>
    <property type="match status" value="1"/>
</dbReference>
<dbReference type="InterPro" id="IPR018376">
    <property type="entry name" value="Enoyl-CoA_hyd/isom_CS"/>
</dbReference>
<evidence type="ECO:0000313" key="8">
    <source>
        <dbReference type="EMBL" id="CAB3407128.1"/>
    </source>
</evidence>
<dbReference type="CDD" id="cd06558">
    <property type="entry name" value="crotonase-like"/>
    <property type="match status" value="1"/>
</dbReference>
<dbReference type="Gene3D" id="1.10.12.10">
    <property type="entry name" value="Lyase 2-enoyl-coa Hydratase, Chain A, domain 2"/>
    <property type="match status" value="1"/>
</dbReference>
<dbReference type="Proteomes" id="UP000494206">
    <property type="component" value="Unassembled WGS sequence"/>
</dbReference>
<dbReference type="AlphaFoldDB" id="A0A8S1EZM8"/>
<dbReference type="PANTHER" id="PTHR11941:SF31">
    <property type="entry name" value="ENOYL-COA HYDRATASE"/>
    <property type="match status" value="1"/>
</dbReference>
<keyword evidence="4" id="KW-0443">Lipid metabolism</keyword>
<dbReference type="PANTHER" id="PTHR11941">
    <property type="entry name" value="ENOYL-COA HYDRATASE-RELATED"/>
    <property type="match status" value="1"/>
</dbReference>
<organism evidence="8 9">
    <name type="scientific">Caenorhabditis bovis</name>
    <dbReference type="NCBI Taxonomy" id="2654633"/>
    <lineage>
        <taxon>Eukaryota</taxon>
        <taxon>Metazoa</taxon>
        <taxon>Ecdysozoa</taxon>
        <taxon>Nematoda</taxon>
        <taxon>Chromadorea</taxon>
        <taxon>Rhabditida</taxon>
        <taxon>Rhabditina</taxon>
        <taxon>Rhabditomorpha</taxon>
        <taxon>Rhabditoidea</taxon>
        <taxon>Rhabditidae</taxon>
        <taxon>Peloderinae</taxon>
        <taxon>Caenorhabditis</taxon>
    </lineage>
</organism>
<evidence type="ECO:0000256" key="2">
    <source>
        <dbReference type="ARBA" id="ARBA00012076"/>
    </source>
</evidence>
<accession>A0A8S1EZM8</accession>
<sequence length="275" mass="30193">MTTGELQNLYSGEFQLIKVEKVGEHENVALITLNRPKALNALNVQLMRELSTAIRAIENDDSIRVVVLTGSEKCFAAGADIKEMEQLDFQDIFQKCENHFNDWDAISKMKKPIIAAVNGIALGGGTELALMCDVVYAGESAQFGQPEVQLGTIPGLGGTQRWPRFAGKSIAMEICLSGDRLDAQDAKQAGIVSKVFPNDQLVSKAINLAERIAKNSPITLKTVKESINSAYETSLESGLHTERLLFQSTFATEDRKEGMNAFITKRAPKWSNQTQ</sequence>
<comment type="caution">
    <text evidence="8">The sequence shown here is derived from an EMBL/GenBank/DDBJ whole genome shotgun (WGS) entry which is preliminary data.</text>
</comment>
<dbReference type="PROSITE" id="PS00166">
    <property type="entry name" value="ENOYL_COA_HYDRATASE"/>
    <property type="match status" value="1"/>
</dbReference>
<reference evidence="8 9" key="1">
    <citation type="submission" date="2020-04" db="EMBL/GenBank/DDBJ databases">
        <authorList>
            <person name="Laetsch R D."/>
            <person name="Stevens L."/>
            <person name="Kumar S."/>
            <person name="Blaxter L. M."/>
        </authorList>
    </citation>
    <scope>NUCLEOTIDE SEQUENCE [LARGE SCALE GENOMIC DNA]</scope>
</reference>
<evidence type="ECO:0000256" key="3">
    <source>
        <dbReference type="ARBA" id="ARBA00022832"/>
    </source>
</evidence>